<gene>
    <name evidence="1" type="ORF">ACFFGT_19485</name>
</gene>
<dbReference type="EMBL" id="JBHLTS010000055">
    <property type="protein sequence ID" value="MFC0516399.1"/>
    <property type="molecule type" value="Genomic_DNA"/>
</dbReference>
<dbReference type="Pfam" id="PF03929">
    <property type="entry name" value="PepSY_TM"/>
    <property type="match status" value="1"/>
</dbReference>
<evidence type="ECO:0000313" key="1">
    <source>
        <dbReference type="EMBL" id="MFC0516399.1"/>
    </source>
</evidence>
<keyword evidence="2" id="KW-1185">Reference proteome</keyword>
<comment type="caution">
    <text evidence="1">The sequence shown here is derived from an EMBL/GenBank/DDBJ whole genome shotgun (WGS) entry which is preliminary data.</text>
</comment>
<dbReference type="Proteomes" id="UP001589828">
    <property type="component" value="Unassembled WGS sequence"/>
</dbReference>
<evidence type="ECO:0000313" key="2">
    <source>
        <dbReference type="Proteomes" id="UP001589828"/>
    </source>
</evidence>
<organism evidence="1 2">
    <name type="scientific">Mucilaginibacter angelicae</name>
    <dbReference type="NCBI Taxonomy" id="869718"/>
    <lineage>
        <taxon>Bacteria</taxon>
        <taxon>Pseudomonadati</taxon>
        <taxon>Bacteroidota</taxon>
        <taxon>Sphingobacteriia</taxon>
        <taxon>Sphingobacteriales</taxon>
        <taxon>Sphingobacteriaceae</taxon>
        <taxon>Mucilaginibacter</taxon>
    </lineage>
</organism>
<name>A0ABV6LAA0_9SPHI</name>
<reference evidence="1 2" key="1">
    <citation type="submission" date="2024-09" db="EMBL/GenBank/DDBJ databases">
        <authorList>
            <person name="Sun Q."/>
            <person name="Mori K."/>
        </authorList>
    </citation>
    <scope>NUCLEOTIDE SEQUENCE [LARGE SCALE GENOMIC DNA]</scope>
    <source>
        <strain evidence="1 2">NCAIM B.02415</strain>
    </source>
</reference>
<dbReference type="InterPro" id="IPR005625">
    <property type="entry name" value="PepSY-ass_TM"/>
</dbReference>
<sequence length="103" mass="11742">MAQLKSIKRWFWWHRWPSLICTLFLLLLCLTGLPLVFSGEIDGRLNPTHYAEMPANTPMANLNGMIKQGKLSPSLSSAAKYGGKKFPRPNTNNIYHKPQQFVL</sequence>
<protein>
    <submittedName>
        <fullName evidence="1">PepSY domain-containing protein</fullName>
    </submittedName>
</protein>
<proteinExistence type="predicted"/>
<accession>A0ABV6LAA0</accession>
<dbReference type="RefSeq" id="WP_377024185.1">
    <property type="nucleotide sequence ID" value="NZ_JBHLTS010000055.1"/>
</dbReference>